<feature type="transmembrane region" description="Helical" evidence="1">
    <location>
        <begin position="78"/>
        <end position="100"/>
    </location>
</feature>
<dbReference type="PANTHER" id="PTHR39419">
    <property type="entry name" value="SLL0814 PROTEIN"/>
    <property type="match status" value="1"/>
</dbReference>
<accession>A0A2I0R6M2</accession>
<name>A0A2I0R6M2_9FLAO</name>
<keyword evidence="1" id="KW-0812">Transmembrane</keyword>
<organism evidence="2 3">
    <name type="scientific">Brumimicrobium salinarum</name>
    <dbReference type="NCBI Taxonomy" id="2058658"/>
    <lineage>
        <taxon>Bacteria</taxon>
        <taxon>Pseudomonadati</taxon>
        <taxon>Bacteroidota</taxon>
        <taxon>Flavobacteriia</taxon>
        <taxon>Flavobacteriales</taxon>
        <taxon>Crocinitomicaceae</taxon>
        <taxon>Brumimicrobium</taxon>
    </lineage>
</organism>
<feature type="transmembrane region" description="Helical" evidence="1">
    <location>
        <begin position="112"/>
        <end position="132"/>
    </location>
</feature>
<dbReference type="EMBL" id="PJNI01000001">
    <property type="protein sequence ID" value="PKR82231.1"/>
    <property type="molecule type" value="Genomic_DNA"/>
</dbReference>
<keyword evidence="1" id="KW-1133">Transmembrane helix</keyword>
<dbReference type="InterPro" id="IPR007354">
    <property type="entry name" value="CruF-like"/>
</dbReference>
<dbReference type="AlphaFoldDB" id="A0A2I0R6M2"/>
<reference evidence="2 3" key="1">
    <citation type="submission" date="2017-12" db="EMBL/GenBank/DDBJ databases">
        <title>The draft genome sequence of Brumimicrobium saltpan LHR20.</title>
        <authorList>
            <person name="Do Z.-J."/>
            <person name="Luo H.-R."/>
        </authorList>
    </citation>
    <scope>NUCLEOTIDE SEQUENCE [LARGE SCALE GENOMIC DNA]</scope>
    <source>
        <strain evidence="2 3">LHR20</strain>
    </source>
</reference>
<dbReference type="PANTHER" id="PTHR39419:SF1">
    <property type="entry name" value="SLL0814 PROTEIN"/>
    <property type="match status" value="1"/>
</dbReference>
<feature type="transmembrane region" description="Helical" evidence="1">
    <location>
        <begin position="48"/>
        <end position="66"/>
    </location>
</feature>
<dbReference type="Pfam" id="PF04240">
    <property type="entry name" value="Caroten_synth"/>
    <property type="match status" value="1"/>
</dbReference>
<keyword evidence="3" id="KW-1185">Reference proteome</keyword>
<evidence type="ECO:0008006" key="4">
    <source>
        <dbReference type="Google" id="ProtNLM"/>
    </source>
</evidence>
<dbReference type="Proteomes" id="UP000236654">
    <property type="component" value="Unassembled WGS sequence"/>
</dbReference>
<feature type="transmembrane region" description="Helical" evidence="1">
    <location>
        <begin position="12"/>
        <end position="36"/>
    </location>
</feature>
<comment type="caution">
    <text evidence="2">The sequence shown here is derived from an EMBL/GenBank/DDBJ whole genome shotgun (WGS) entry which is preliminary data.</text>
</comment>
<dbReference type="OrthoDB" id="9811293at2"/>
<gene>
    <name evidence="2" type="ORF">CW751_02550</name>
</gene>
<keyword evidence="1" id="KW-0472">Membrane</keyword>
<evidence type="ECO:0000256" key="1">
    <source>
        <dbReference type="SAM" id="Phobius"/>
    </source>
</evidence>
<evidence type="ECO:0000313" key="2">
    <source>
        <dbReference type="EMBL" id="PKR82231.1"/>
    </source>
</evidence>
<feature type="transmembrane region" description="Helical" evidence="1">
    <location>
        <begin position="144"/>
        <end position="160"/>
    </location>
</feature>
<evidence type="ECO:0000313" key="3">
    <source>
        <dbReference type="Proteomes" id="UP000236654"/>
    </source>
</evidence>
<sequence>MICTQKKGTTFFIFLIVGFFIGMAAEWLGVHTGLLFGNYIYGNNLGPLWYGVPIIIGVNWIMLVIISGSIAERLKTHWLLKAFLGTLLMLALDVLIEPVAVQSDYWVWSGEIPLSNFLGWALIAFVIQILYFSMKLGEQNKVATVLYFIQIVFFSILNIVL</sequence>
<protein>
    <recommendedName>
        <fullName evidence="4">Carotenoid biosynthesis protein</fullName>
    </recommendedName>
</protein>
<proteinExistence type="predicted"/>